<evidence type="ECO:0000313" key="1">
    <source>
        <dbReference type="EMBL" id="PIN19318.1"/>
    </source>
</evidence>
<protein>
    <recommendedName>
        <fullName evidence="3">Bifunctional inhibitor/plant lipid transfer protein/seed storage helical domain-containing protein</fullName>
    </recommendedName>
</protein>
<dbReference type="Proteomes" id="UP000231279">
    <property type="component" value="Unassembled WGS sequence"/>
</dbReference>
<organism evidence="1 2">
    <name type="scientific">Handroanthus impetiginosus</name>
    <dbReference type="NCBI Taxonomy" id="429701"/>
    <lineage>
        <taxon>Eukaryota</taxon>
        <taxon>Viridiplantae</taxon>
        <taxon>Streptophyta</taxon>
        <taxon>Embryophyta</taxon>
        <taxon>Tracheophyta</taxon>
        <taxon>Spermatophyta</taxon>
        <taxon>Magnoliopsida</taxon>
        <taxon>eudicotyledons</taxon>
        <taxon>Gunneridae</taxon>
        <taxon>Pentapetalae</taxon>
        <taxon>asterids</taxon>
        <taxon>lamiids</taxon>
        <taxon>Lamiales</taxon>
        <taxon>Bignoniaceae</taxon>
        <taxon>Crescentiina</taxon>
        <taxon>Tabebuia alliance</taxon>
        <taxon>Handroanthus</taxon>
    </lineage>
</organism>
<reference evidence="2" key="1">
    <citation type="journal article" date="2018" name="Gigascience">
        <title>Genome assembly of the Pink Ipe (Handroanthus impetiginosus, Bignoniaceae), a highly valued, ecologically keystone Neotropical timber forest tree.</title>
        <authorList>
            <person name="Silva-Junior O.B."/>
            <person name="Grattapaglia D."/>
            <person name="Novaes E."/>
            <person name="Collevatti R.G."/>
        </authorList>
    </citation>
    <scope>NUCLEOTIDE SEQUENCE [LARGE SCALE GENOMIC DNA]</scope>
    <source>
        <strain evidence="2">cv. UFG-1</strain>
    </source>
</reference>
<comment type="caution">
    <text evidence="1">The sequence shown here is derived from an EMBL/GenBank/DDBJ whole genome shotgun (WGS) entry which is preliminary data.</text>
</comment>
<evidence type="ECO:0008006" key="3">
    <source>
        <dbReference type="Google" id="ProtNLM"/>
    </source>
</evidence>
<proteinExistence type="predicted"/>
<dbReference type="OrthoDB" id="643149at2759"/>
<name>A0A2G9HP60_9LAMI</name>
<dbReference type="Gene3D" id="1.10.110.10">
    <property type="entry name" value="Plant lipid-transfer and hydrophobic proteins"/>
    <property type="match status" value="1"/>
</dbReference>
<gene>
    <name evidence="1" type="ORF">CDL12_08007</name>
</gene>
<accession>A0A2G9HP60</accession>
<evidence type="ECO:0000313" key="2">
    <source>
        <dbReference type="Proteomes" id="UP000231279"/>
    </source>
</evidence>
<sequence>MIIYNIFVVSLMECKPSAAPPNSLLPSTTWCSALSHAHMPCLCSYKNLKILSSFGIDPNLACKRPCTANC</sequence>
<dbReference type="AlphaFoldDB" id="A0A2G9HP60"/>
<dbReference type="InterPro" id="IPR036312">
    <property type="entry name" value="Bifun_inhib/LTP/seed_sf"/>
</dbReference>
<keyword evidence="2" id="KW-1185">Reference proteome</keyword>
<dbReference type="EMBL" id="NKXS01001295">
    <property type="protein sequence ID" value="PIN19318.1"/>
    <property type="molecule type" value="Genomic_DNA"/>
</dbReference>